<dbReference type="RefSeq" id="WP_076768256.1">
    <property type="nucleotide sequence ID" value="NZ_MSFI01000033.1"/>
</dbReference>
<evidence type="ECO:0000313" key="3">
    <source>
        <dbReference type="Proteomes" id="UP000188613"/>
    </source>
</evidence>
<dbReference type="InterPro" id="IPR029032">
    <property type="entry name" value="AhpD-like"/>
</dbReference>
<dbReference type="Gene3D" id="1.20.1290.10">
    <property type="entry name" value="AhpD-like"/>
    <property type="match status" value="1"/>
</dbReference>
<dbReference type="PANTHER" id="PTHR33570">
    <property type="entry name" value="4-CARBOXYMUCONOLACTONE DECARBOXYLASE FAMILY PROTEIN"/>
    <property type="match status" value="1"/>
</dbReference>
<dbReference type="OrthoDB" id="9802489at2"/>
<feature type="domain" description="Carboxymuconolactone decarboxylase-like" evidence="1">
    <location>
        <begin position="37"/>
        <end position="120"/>
    </location>
</feature>
<evidence type="ECO:0000259" key="1">
    <source>
        <dbReference type="Pfam" id="PF02627"/>
    </source>
</evidence>
<evidence type="ECO:0000313" key="2">
    <source>
        <dbReference type="EMBL" id="OMP65649.1"/>
    </source>
</evidence>
<dbReference type="PANTHER" id="PTHR33570:SF2">
    <property type="entry name" value="CARBOXYMUCONOLACTONE DECARBOXYLASE-LIKE DOMAIN-CONTAINING PROTEIN"/>
    <property type="match status" value="1"/>
</dbReference>
<organism evidence="2 3">
    <name type="scientific">Domibacillus epiphyticus</name>
    <dbReference type="NCBI Taxonomy" id="1714355"/>
    <lineage>
        <taxon>Bacteria</taxon>
        <taxon>Bacillati</taxon>
        <taxon>Bacillota</taxon>
        <taxon>Bacilli</taxon>
        <taxon>Bacillales</taxon>
        <taxon>Bacillaceae</taxon>
        <taxon>Domibacillus</taxon>
    </lineage>
</organism>
<sequence length="130" mass="14624">MSEKHRDERINQGIETMKEMMGASGSDIYEQLKQLHPDVANLVMIGYSDIYSRSGLEKKQRAIVTLTALITQGAYEQLKAHTHTALHVGLKPNEILEVIIQCTAYVGYPRALNSLRVVQEVIKDKGMQIN</sequence>
<dbReference type="InterPro" id="IPR052512">
    <property type="entry name" value="4CMD/NDH-1_regulator"/>
</dbReference>
<dbReference type="GO" id="GO:0051920">
    <property type="term" value="F:peroxiredoxin activity"/>
    <property type="evidence" value="ECO:0007669"/>
    <property type="project" value="InterPro"/>
</dbReference>
<accession>A0A1V2A3S3</accession>
<proteinExistence type="predicted"/>
<protein>
    <recommendedName>
        <fullName evidence="1">Carboxymuconolactone decarboxylase-like domain-containing protein</fullName>
    </recommendedName>
</protein>
<dbReference type="Proteomes" id="UP000188613">
    <property type="component" value="Unassembled WGS sequence"/>
</dbReference>
<comment type="caution">
    <text evidence="2">The sequence shown here is derived from an EMBL/GenBank/DDBJ whole genome shotgun (WGS) entry which is preliminary data.</text>
</comment>
<dbReference type="InterPro" id="IPR003779">
    <property type="entry name" value="CMD-like"/>
</dbReference>
<dbReference type="STRING" id="1714355.BTO28_16335"/>
<dbReference type="EMBL" id="MSFI01000033">
    <property type="protein sequence ID" value="OMP65649.1"/>
    <property type="molecule type" value="Genomic_DNA"/>
</dbReference>
<dbReference type="AlphaFoldDB" id="A0A1V2A3S3"/>
<gene>
    <name evidence="2" type="ORF">BTO28_16335</name>
</gene>
<dbReference type="Pfam" id="PF02627">
    <property type="entry name" value="CMD"/>
    <property type="match status" value="1"/>
</dbReference>
<reference evidence="2 3" key="1">
    <citation type="submission" date="2016-12" db="EMBL/GenBank/DDBJ databases">
        <title>Domibacillus sp. SAB 38T whole genome sequencing.</title>
        <authorList>
            <person name="Verma A."/>
            <person name="Ojha A.K."/>
            <person name="Krishnamurthi S."/>
        </authorList>
    </citation>
    <scope>NUCLEOTIDE SEQUENCE [LARGE SCALE GENOMIC DNA]</scope>
    <source>
        <strain evidence="2 3">SAB 38</strain>
    </source>
</reference>
<keyword evidence="3" id="KW-1185">Reference proteome</keyword>
<name>A0A1V2A3S3_9BACI</name>
<dbReference type="SUPFAM" id="SSF69118">
    <property type="entry name" value="AhpD-like"/>
    <property type="match status" value="1"/>
</dbReference>